<organism evidence="2 3">
    <name type="scientific">Solanum commersonii</name>
    <name type="common">Commerson's wild potato</name>
    <name type="synonym">Commerson's nightshade</name>
    <dbReference type="NCBI Taxonomy" id="4109"/>
    <lineage>
        <taxon>Eukaryota</taxon>
        <taxon>Viridiplantae</taxon>
        <taxon>Streptophyta</taxon>
        <taxon>Embryophyta</taxon>
        <taxon>Tracheophyta</taxon>
        <taxon>Spermatophyta</taxon>
        <taxon>Magnoliopsida</taxon>
        <taxon>eudicotyledons</taxon>
        <taxon>Gunneridae</taxon>
        <taxon>Pentapetalae</taxon>
        <taxon>asterids</taxon>
        <taxon>lamiids</taxon>
        <taxon>Solanales</taxon>
        <taxon>Solanaceae</taxon>
        <taxon>Solanoideae</taxon>
        <taxon>Solaneae</taxon>
        <taxon>Solanum</taxon>
    </lineage>
</organism>
<dbReference type="AlphaFoldDB" id="A0A9J5XEH6"/>
<evidence type="ECO:0000313" key="2">
    <source>
        <dbReference type="EMBL" id="KAG5585628.1"/>
    </source>
</evidence>
<dbReference type="EMBL" id="JACXVP010000009">
    <property type="protein sequence ID" value="KAG5585628.1"/>
    <property type="molecule type" value="Genomic_DNA"/>
</dbReference>
<protein>
    <recommendedName>
        <fullName evidence="4">Polyprotein protein</fullName>
    </recommendedName>
</protein>
<evidence type="ECO:0008006" key="4">
    <source>
        <dbReference type="Google" id="ProtNLM"/>
    </source>
</evidence>
<evidence type="ECO:0000313" key="3">
    <source>
        <dbReference type="Proteomes" id="UP000824120"/>
    </source>
</evidence>
<name>A0A9J5XEH6_SOLCO</name>
<dbReference type="PANTHER" id="PTHR33180:SF31">
    <property type="entry name" value="POLYPROTEIN PROTEIN"/>
    <property type="match status" value="1"/>
</dbReference>
<sequence length="636" mass="70695">MFLTFSQCFVEMVRKNIDMPPQKRARGITINEGASNPPKKGRQELPLGDKGKGKRPTSDRMTIGSQGALSEPEDDQPLQSWRAEIWARSHPDSATVTPAPAPANSLPTPAPPVALVPPVVPSSRLLNMLKCDDLQTILEKKLLPTEGLEGSPEALILLYEFGNSIQHMVTWSQRVRRRQASSDPLSRSWSGVRKLGATGWLAPLISNTTPRWIEVGSPIEKRPLSIAARFWFGFISITIMPSQNESILRHPKAAMPWGQANTTSLPFLVLIIELCLHAGVLLDDMRDIEVTPSCSTNIWDIEIKYTHEEADRRRAAPIDTFPEVDVDSILVEASLPAPASRPSGICASTSPTLQALGTSMTSQLAKITQAMILKMGHLAHLADVSATRLERFVPWMIKATILAALTPVQTSKGTLTMRVEACESQHGESSKVTTLEVKVADLRKDVDYLKSIDFTSVLDDLDDVEDLETSELPPATTRDSDEENDEERIEIWEESIYKDLLDLMETIVKNKSWTLMSKRNNAVERTKKRRYKNRLNHLGNCQMAMVSPNVQLCQALKESLVDDRKEQPVSCRMIPQCNAISPKIGGLEVAEGQSRKAMELTLTKGQIAEWIADLDLLRLMDLRSTFLAPINTFLNS</sequence>
<feature type="compositionally biased region" description="Polar residues" evidence="1">
    <location>
        <begin position="59"/>
        <end position="68"/>
    </location>
</feature>
<keyword evidence="3" id="KW-1185">Reference proteome</keyword>
<accession>A0A9J5XEH6</accession>
<feature type="region of interest" description="Disordered" evidence="1">
    <location>
        <begin position="21"/>
        <end position="77"/>
    </location>
</feature>
<feature type="compositionally biased region" description="Basic and acidic residues" evidence="1">
    <location>
        <begin position="41"/>
        <end position="51"/>
    </location>
</feature>
<dbReference type="OrthoDB" id="1306244at2759"/>
<reference evidence="2 3" key="1">
    <citation type="submission" date="2020-09" db="EMBL/GenBank/DDBJ databases">
        <title>De no assembly of potato wild relative species, Solanum commersonii.</title>
        <authorList>
            <person name="Cho K."/>
        </authorList>
    </citation>
    <scope>NUCLEOTIDE SEQUENCE [LARGE SCALE GENOMIC DNA]</scope>
    <source>
        <strain evidence="2">LZ3.2</strain>
        <tissue evidence="2">Leaf</tissue>
    </source>
</reference>
<evidence type="ECO:0000256" key="1">
    <source>
        <dbReference type="SAM" id="MobiDB-lite"/>
    </source>
</evidence>
<dbReference type="PANTHER" id="PTHR33180">
    <property type="entry name" value="PHOTOSYSTEM II CP43 REACTION CENTER PROTEIN"/>
    <property type="match status" value="1"/>
</dbReference>
<gene>
    <name evidence="2" type="ORF">H5410_046062</name>
</gene>
<dbReference type="Proteomes" id="UP000824120">
    <property type="component" value="Chromosome 9"/>
</dbReference>
<feature type="region of interest" description="Disordered" evidence="1">
    <location>
        <begin position="465"/>
        <end position="486"/>
    </location>
</feature>
<comment type="caution">
    <text evidence="2">The sequence shown here is derived from an EMBL/GenBank/DDBJ whole genome shotgun (WGS) entry which is preliminary data.</text>
</comment>
<proteinExistence type="predicted"/>